<dbReference type="OrthoDB" id="2706699at2"/>
<evidence type="ECO:0000313" key="3">
    <source>
        <dbReference type="Proteomes" id="UP000480246"/>
    </source>
</evidence>
<dbReference type="RefSeq" id="WP_153403307.1">
    <property type="nucleotide sequence ID" value="NZ_ML762430.1"/>
</dbReference>
<organism evidence="2 3">
    <name type="scientific">Gracilibacillus oryzae</name>
    <dbReference type="NCBI Taxonomy" id="1672701"/>
    <lineage>
        <taxon>Bacteria</taxon>
        <taxon>Bacillati</taxon>
        <taxon>Bacillota</taxon>
        <taxon>Bacilli</taxon>
        <taxon>Bacillales</taxon>
        <taxon>Bacillaceae</taxon>
        <taxon>Gracilibacillus</taxon>
    </lineage>
</organism>
<gene>
    <name evidence="2" type="ORF">F9U64_10970</name>
</gene>
<protein>
    <submittedName>
        <fullName evidence="2">Uncharacterized protein</fullName>
    </submittedName>
</protein>
<keyword evidence="3" id="KW-1185">Reference proteome</keyword>
<keyword evidence="1" id="KW-1133">Transmembrane helix</keyword>
<sequence>MKQWWERKKSKTRKRRKKQEDYTIGDFILDILVWIPEFIIFPFRILYWLFRGLGRWIGDIFDAI</sequence>
<proteinExistence type="predicted"/>
<dbReference type="AlphaFoldDB" id="A0A7C8GT85"/>
<keyword evidence="1" id="KW-0472">Membrane</keyword>
<dbReference type="Proteomes" id="UP000480246">
    <property type="component" value="Unassembled WGS sequence"/>
</dbReference>
<keyword evidence="1" id="KW-0812">Transmembrane</keyword>
<name>A0A7C8GT85_9BACI</name>
<evidence type="ECO:0000256" key="1">
    <source>
        <dbReference type="SAM" id="Phobius"/>
    </source>
</evidence>
<feature type="transmembrane region" description="Helical" evidence="1">
    <location>
        <begin position="21"/>
        <end position="50"/>
    </location>
</feature>
<reference evidence="2 3" key="1">
    <citation type="submission" date="2019-10" db="EMBL/GenBank/DDBJ databases">
        <title>Gracilibacillus sp. nov. isolated from rice seeds.</title>
        <authorList>
            <person name="He S."/>
        </authorList>
    </citation>
    <scope>NUCLEOTIDE SEQUENCE [LARGE SCALE GENOMIC DNA]</scope>
    <source>
        <strain evidence="2 3">TD8</strain>
    </source>
</reference>
<comment type="caution">
    <text evidence="2">The sequence shown here is derived from an EMBL/GenBank/DDBJ whole genome shotgun (WGS) entry which is preliminary data.</text>
</comment>
<evidence type="ECO:0000313" key="2">
    <source>
        <dbReference type="EMBL" id="KAB8135782.1"/>
    </source>
</evidence>
<dbReference type="EMBL" id="WEID01000052">
    <property type="protein sequence ID" value="KAB8135782.1"/>
    <property type="molecule type" value="Genomic_DNA"/>
</dbReference>
<accession>A0A7C8GT85</accession>